<dbReference type="Gene3D" id="3.40.50.1440">
    <property type="entry name" value="Tubulin/FtsZ, GTPase domain"/>
    <property type="match status" value="1"/>
</dbReference>
<evidence type="ECO:0000313" key="9">
    <source>
        <dbReference type="Proteomes" id="UP001189429"/>
    </source>
</evidence>
<feature type="region of interest" description="Disordered" evidence="6">
    <location>
        <begin position="218"/>
        <end position="254"/>
    </location>
</feature>
<proteinExistence type="inferred from homology"/>
<dbReference type="PROSITE" id="PS00227">
    <property type="entry name" value="TUBULIN"/>
    <property type="match status" value="1"/>
</dbReference>
<dbReference type="InterPro" id="IPR003008">
    <property type="entry name" value="Tubulin_FtsZ_GTPase"/>
</dbReference>
<sequence length="254" mass="27049">MGQCGNQLGHELFEALHAEGASARPELAAAVRRVYFTEEPAAGLGAPPRARAVLVDSEPRAVEGCLHPGSERRGRWQYRATGACVRQGGAANNWAFGFHHHGPAMAEDVLERVQQEAERCDRLEGFLAIHSVAGGTGSGVGSHVLQLLRDAFPSTTLAAVSVWPLESGEVSVQSYNSALSLSAAYDCADLVLMCENGRYLDICSGALKERSPSLASLNAAMPPGGPRCGRSWRRAARPQDHVGSPSPTRASWPR</sequence>
<dbReference type="SMART" id="SM00864">
    <property type="entry name" value="Tubulin"/>
    <property type="match status" value="1"/>
</dbReference>
<dbReference type="InterPro" id="IPR017975">
    <property type="entry name" value="Tubulin_CS"/>
</dbReference>
<comment type="similarity">
    <text evidence="1 5">Belongs to the tubulin family.</text>
</comment>
<evidence type="ECO:0000256" key="2">
    <source>
        <dbReference type="ARBA" id="ARBA00022701"/>
    </source>
</evidence>
<name>A0ABN9W6V7_9DINO</name>
<keyword evidence="2 5" id="KW-0493">Microtubule</keyword>
<protein>
    <recommendedName>
        <fullName evidence="7">Tubulin/FtsZ GTPase domain-containing protein</fullName>
    </recommendedName>
</protein>
<keyword evidence="9" id="KW-1185">Reference proteome</keyword>
<evidence type="ECO:0000313" key="8">
    <source>
        <dbReference type="EMBL" id="CAK0881891.1"/>
    </source>
</evidence>
<evidence type="ECO:0000256" key="3">
    <source>
        <dbReference type="ARBA" id="ARBA00022741"/>
    </source>
</evidence>
<dbReference type="InterPro" id="IPR004057">
    <property type="entry name" value="Epsilon_tubulin"/>
</dbReference>
<keyword evidence="4 5" id="KW-0342">GTP-binding</keyword>
<organism evidence="8 9">
    <name type="scientific">Prorocentrum cordatum</name>
    <dbReference type="NCBI Taxonomy" id="2364126"/>
    <lineage>
        <taxon>Eukaryota</taxon>
        <taxon>Sar</taxon>
        <taxon>Alveolata</taxon>
        <taxon>Dinophyceae</taxon>
        <taxon>Prorocentrales</taxon>
        <taxon>Prorocentraceae</taxon>
        <taxon>Prorocentrum</taxon>
    </lineage>
</organism>
<dbReference type="InterPro" id="IPR000217">
    <property type="entry name" value="Tubulin"/>
</dbReference>
<feature type="domain" description="Tubulin/FtsZ GTPase" evidence="7">
    <location>
        <begin position="32"/>
        <end position="224"/>
    </location>
</feature>
<feature type="compositionally biased region" description="Polar residues" evidence="6">
    <location>
        <begin position="245"/>
        <end position="254"/>
    </location>
</feature>
<evidence type="ECO:0000256" key="5">
    <source>
        <dbReference type="RuleBase" id="RU000352"/>
    </source>
</evidence>
<evidence type="ECO:0000259" key="7">
    <source>
        <dbReference type="SMART" id="SM00864"/>
    </source>
</evidence>
<dbReference type="PANTHER" id="PTHR11588">
    <property type="entry name" value="TUBULIN"/>
    <property type="match status" value="1"/>
</dbReference>
<dbReference type="PRINTS" id="PR01519">
    <property type="entry name" value="EPSLNTUBULIN"/>
</dbReference>
<evidence type="ECO:0000256" key="4">
    <source>
        <dbReference type="ARBA" id="ARBA00023134"/>
    </source>
</evidence>
<comment type="caution">
    <text evidence="8">The sequence shown here is derived from an EMBL/GenBank/DDBJ whole genome shotgun (WGS) entry which is preliminary data.</text>
</comment>
<evidence type="ECO:0000256" key="6">
    <source>
        <dbReference type="SAM" id="MobiDB-lite"/>
    </source>
</evidence>
<dbReference type="Pfam" id="PF00091">
    <property type="entry name" value="Tubulin"/>
    <property type="match status" value="1"/>
</dbReference>
<evidence type="ECO:0000256" key="1">
    <source>
        <dbReference type="ARBA" id="ARBA00009636"/>
    </source>
</evidence>
<accession>A0ABN9W6V7</accession>
<gene>
    <name evidence="8" type="ORF">PCOR1329_LOCUS64598</name>
</gene>
<dbReference type="PRINTS" id="PR01161">
    <property type="entry name" value="TUBULIN"/>
</dbReference>
<dbReference type="EMBL" id="CAUYUJ010018244">
    <property type="protein sequence ID" value="CAK0881891.1"/>
    <property type="molecule type" value="Genomic_DNA"/>
</dbReference>
<dbReference type="InterPro" id="IPR036525">
    <property type="entry name" value="Tubulin/FtsZ_GTPase_sf"/>
</dbReference>
<reference evidence="8" key="1">
    <citation type="submission" date="2023-10" db="EMBL/GenBank/DDBJ databases">
        <authorList>
            <person name="Chen Y."/>
            <person name="Shah S."/>
            <person name="Dougan E. K."/>
            <person name="Thang M."/>
            <person name="Chan C."/>
        </authorList>
    </citation>
    <scope>NUCLEOTIDE SEQUENCE [LARGE SCALE GENOMIC DNA]</scope>
</reference>
<keyword evidence="3 5" id="KW-0547">Nucleotide-binding</keyword>
<dbReference type="Proteomes" id="UP001189429">
    <property type="component" value="Unassembled WGS sequence"/>
</dbReference>
<dbReference type="SUPFAM" id="SSF52490">
    <property type="entry name" value="Tubulin nucleotide-binding domain-like"/>
    <property type="match status" value="1"/>
</dbReference>